<reference evidence="2" key="1">
    <citation type="submission" date="2020-10" db="EMBL/GenBank/DDBJ databases">
        <authorList>
            <person name="Han B."/>
            <person name="Lu T."/>
            <person name="Zhao Q."/>
            <person name="Huang X."/>
            <person name="Zhao Y."/>
        </authorList>
    </citation>
    <scope>NUCLEOTIDE SEQUENCE</scope>
</reference>
<organism evidence="2 3">
    <name type="scientific">Miscanthus lutarioriparius</name>
    <dbReference type="NCBI Taxonomy" id="422564"/>
    <lineage>
        <taxon>Eukaryota</taxon>
        <taxon>Viridiplantae</taxon>
        <taxon>Streptophyta</taxon>
        <taxon>Embryophyta</taxon>
        <taxon>Tracheophyta</taxon>
        <taxon>Spermatophyta</taxon>
        <taxon>Magnoliopsida</taxon>
        <taxon>Liliopsida</taxon>
        <taxon>Poales</taxon>
        <taxon>Poaceae</taxon>
        <taxon>PACMAD clade</taxon>
        <taxon>Panicoideae</taxon>
        <taxon>Andropogonodae</taxon>
        <taxon>Andropogoneae</taxon>
        <taxon>Saccharinae</taxon>
        <taxon>Miscanthus</taxon>
    </lineage>
</organism>
<dbReference type="OrthoDB" id="1909326at2759"/>
<proteinExistence type="predicted"/>
<dbReference type="PANTHER" id="PTHR34196:SF2">
    <property type="entry name" value="OS02G0697700 PROTEIN"/>
    <property type="match status" value="1"/>
</dbReference>
<dbReference type="Proteomes" id="UP000604825">
    <property type="component" value="Unassembled WGS sequence"/>
</dbReference>
<keyword evidence="3" id="KW-1185">Reference proteome</keyword>
<sequence length="213" mass="22295">MVGIFSRFSAGAHRRSKSVAEVVETLAPNMSTGESDPAAVPAESPHGIEVGVEFKPVEHPVEPLNLDEPVKCPLPEPSILHDGRIWKEKMSSVGTRVRTDLPVVKEGSQLESDSSSARSRSAVPRRAILPSYPNSLARGFASAAAVAAPSSRMAAGISLTASAQKSARPHWARGHDMPGALASGGDGGDRVGSVSRFDDLNLATWEPVGEQGG</sequence>
<evidence type="ECO:0000313" key="3">
    <source>
        <dbReference type="Proteomes" id="UP000604825"/>
    </source>
</evidence>
<evidence type="ECO:0000256" key="1">
    <source>
        <dbReference type="SAM" id="MobiDB-lite"/>
    </source>
</evidence>
<dbReference type="AlphaFoldDB" id="A0A811SSA3"/>
<feature type="region of interest" description="Disordered" evidence="1">
    <location>
        <begin position="166"/>
        <end position="193"/>
    </location>
</feature>
<dbReference type="EMBL" id="CAJGYO010000763">
    <property type="protein sequence ID" value="CAD6343422.1"/>
    <property type="molecule type" value="Genomic_DNA"/>
</dbReference>
<evidence type="ECO:0000313" key="2">
    <source>
        <dbReference type="EMBL" id="CAD6343422.1"/>
    </source>
</evidence>
<protein>
    <submittedName>
        <fullName evidence="2">Uncharacterized protein</fullName>
    </submittedName>
</protein>
<accession>A0A811SSA3</accession>
<dbReference type="PANTHER" id="PTHR34196">
    <property type="entry name" value="OS02G0697700 PROTEIN"/>
    <property type="match status" value="1"/>
</dbReference>
<name>A0A811SSA3_9POAL</name>
<comment type="caution">
    <text evidence="2">The sequence shown here is derived from an EMBL/GenBank/DDBJ whole genome shotgun (WGS) entry which is preliminary data.</text>
</comment>
<gene>
    <name evidence="2" type="ORF">NCGR_LOCUS67520</name>
</gene>